<sequence>MRNTLGESFCVKGDPAMAGDSDARSLTRHRLVEQVYGAIFSEITEGRLAPNTRLIQDELADAYGVSRQPVQQALLLLRNHGIVRDAPRRGLVVAPLEASFVRNLYEVRGVLEGLTSRLAAERNPARAGREGPALVAAGRAAAETGSVAELIAADIAFHRFLGEIAENPIIVETAAPHFNHLRRIMGEVLREDETMPRRIWDEHAAILDAITAGNGDEADRLSRQHIARAATVFVDRLRAQEDVFAQEARSRRVRR</sequence>
<dbReference type="PANTHER" id="PTHR43537">
    <property type="entry name" value="TRANSCRIPTIONAL REGULATOR, GNTR FAMILY"/>
    <property type="match status" value="1"/>
</dbReference>
<dbReference type="PANTHER" id="PTHR43537:SF45">
    <property type="entry name" value="GNTR FAMILY REGULATORY PROTEIN"/>
    <property type="match status" value="1"/>
</dbReference>
<keyword evidence="2" id="KW-0238">DNA-binding</keyword>
<organism evidence="5 6">
    <name type="scientific">Methylobacterium frigidaeris</name>
    <dbReference type="NCBI Taxonomy" id="2038277"/>
    <lineage>
        <taxon>Bacteria</taxon>
        <taxon>Pseudomonadati</taxon>
        <taxon>Pseudomonadota</taxon>
        <taxon>Alphaproteobacteria</taxon>
        <taxon>Hyphomicrobiales</taxon>
        <taxon>Methylobacteriaceae</taxon>
        <taxon>Methylobacterium</taxon>
    </lineage>
</organism>
<dbReference type="InterPro" id="IPR011711">
    <property type="entry name" value="GntR_C"/>
</dbReference>
<accession>A0AA37HCB1</accession>
<dbReference type="GO" id="GO:0003677">
    <property type="term" value="F:DNA binding"/>
    <property type="evidence" value="ECO:0007669"/>
    <property type="project" value="UniProtKB-KW"/>
</dbReference>
<comment type="caution">
    <text evidence="5">The sequence shown here is derived from an EMBL/GenBank/DDBJ whole genome shotgun (WGS) entry which is preliminary data.</text>
</comment>
<evidence type="ECO:0000256" key="2">
    <source>
        <dbReference type="ARBA" id="ARBA00023125"/>
    </source>
</evidence>
<reference evidence="5" key="1">
    <citation type="journal article" date="2016" name="Front. Microbiol.">
        <title>Genome Sequence of the Piezophilic, Mesophilic Sulfate-Reducing Bacterium Desulfovibrio indicus J2T.</title>
        <authorList>
            <person name="Cao J."/>
            <person name="Maignien L."/>
            <person name="Shao Z."/>
            <person name="Alain K."/>
            <person name="Jebbar M."/>
        </authorList>
    </citation>
    <scope>NUCLEOTIDE SEQUENCE</scope>
    <source>
        <strain evidence="5">JCM 32048</strain>
    </source>
</reference>
<dbReference type="SUPFAM" id="SSF46785">
    <property type="entry name" value="Winged helix' DNA-binding domain"/>
    <property type="match status" value="1"/>
</dbReference>
<dbReference type="GO" id="GO:0003700">
    <property type="term" value="F:DNA-binding transcription factor activity"/>
    <property type="evidence" value="ECO:0007669"/>
    <property type="project" value="InterPro"/>
</dbReference>
<feature type="domain" description="HTH gntR-type" evidence="4">
    <location>
        <begin position="29"/>
        <end position="96"/>
    </location>
</feature>
<dbReference type="InterPro" id="IPR008920">
    <property type="entry name" value="TF_FadR/GntR_C"/>
</dbReference>
<dbReference type="InterPro" id="IPR036390">
    <property type="entry name" value="WH_DNA-bd_sf"/>
</dbReference>
<dbReference type="Gene3D" id="1.20.120.530">
    <property type="entry name" value="GntR ligand-binding domain-like"/>
    <property type="match status" value="1"/>
</dbReference>
<reference evidence="5" key="2">
    <citation type="submission" date="2021-08" db="EMBL/GenBank/DDBJ databases">
        <authorList>
            <person name="Tani A."/>
            <person name="Ola A."/>
            <person name="Ogura Y."/>
            <person name="Katsura K."/>
            <person name="Hayashi T."/>
        </authorList>
    </citation>
    <scope>NUCLEOTIDE SEQUENCE</scope>
    <source>
        <strain evidence="5">JCM 32048</strain>
    </source>
</reference>
<dbReference type="SMART" id="SM00895">
    <property type="entry name" value="FCD"/>
    <property type="match status" value="1"/>
</dbReference>
<dbReference type="SUPFAM" id="SSF48008">
    <property type="entry name" value="GntR ligand-binding domain-like"/>
    <property type="match status" value="1"/>
</dbReference>
<keyword evidence="6" id="KW-1185">Reference proteome</keyword>
<evidence type="ECO:0000256" key="3">
    <source>
        <dbReference type="ARBA" id="ARBA00023163"/>
    </source>
</evidence>
<protein>
    <submittedName>
        <fullName evidence="5">HTH-type transcriptional repressor NanR</fullName>
    </submittedName>
</protein>
<dbReference type="Pfam" id="PF07729">
    <property type="entry name" value="FCD"/>
    <property type="match status" value="1"/>
</dbReference>
<name>A0AA37HCB1_9HYPH</name>
<dbReference type="Pfam" id="PF00392">
    <property type="entry name" value="GntR"/>
    <property type="match status" value="1"/>
</dbReference>
<dbReference type="Proteomes" id="UP001055286">
    <property type="component" value="Unassembled WGS sequence"/>
</dbReference>
<evidence type="ECO:0000313" key="5">
    <source>
        <dbReference type="EMBL" id="GJD62944.1"/>
    </source>
</evidence>
<dbReference type="SMART" id="SM00345">
    <property type="entry name" value="HTH_GNTR"/>
    <property type="match status" value="1"/>
</dbReference>
<evidence type="ECO:0000259" key="4">
    <source>
        <dbReference type="PROSITE" id="PS50949"/>
    </source>
</evidence>
<dbReference type="AlphaFoldDB" id="A0AA37HCB1"/>
<dbReference type="Gene3D" id="1.10.10.10">
    <property type="entry name" value="Winged helix-like DNA-binding domain superfamily/Winged helix DNA-binding domain"/>
    <property type="match status" value="1"/>
</dbReference>
<dbReference type="PROSITE" id="PS50949">
    <property type="entry name" value="HTH_GNTR"/>
    <property type="match status" value="1"/>
</dbReference>
<dbReference type="InterPro" id="IPR036388">
    <property type="entry name" value="WH-like_DNA-bd_sf"/>
</dbReference>
<gene>
    <name evidence="5" type="primary">nanR_3</name>
    <name evidence="5" type="ORF">MPEAHAMD_3105</name>
</gene>
<evidence type="ECO:0000256" key="1">
    <source>
        <dbReference type="ARBA" id="ARBA00023015"/>
    </source>
</evidence>
<proteinExistence type="predicted"/>
<keyword evidence="1" id="KW-0805">Transcription regulation</keyword>
<dbReference type="CDD" id="cd07377">
    <property type="entry name" value="WHTH_GntR"/>
    <property type="match status" value="1"/>
</dbReference>
<keyword evidence="3" id="KW-0804">Transcription</keyword>
<dbReference type="EMBL" id="BPQJ01000013">
    <property type="protein sequence ID" value="GJD62944.1"/>
    <property type="molecule type" value="Genomic_DNA"/>
</dbReference>
<evidence type="ECO:0000313" key="6">
    <source>
        <dbReference type="Proteomes" id="UP001055286"/>
    </source>
</evidence>
<dbReference type="InterPro" id="IPR000524">
    <property type="entry name" value="Tscrpt_reg_HTH_GntR"/>
</dbReference>